<organism evidence="1 2">
    <name type="scientific">Actinoplanes italicus</name>
    <dbReference type="NCBI Taxonomy" id="113567"/>
    <lineage>
        <taxon>Bacteria</taxon>
        <taxon>Bacillati</taxon>
        <taxon>Actinomycetota</taxon>
        <taxon>Actinomycetes</taxon>
        <taxon>Micromonosporales</taxon>
        <taxon>Micromonosporaceae</taxon>
        <taxon>Actinoplanes</taxon>
    </lineage>
</organism>
<evidence type="ECO:0000313" key="2">
    <source>
        <dbReference type="Proteomes" id="UP000239415"/>
    </source>
</evidence>
<dbReference type="EMBL" id="PVMZ01000012">
    <property type="protein sequence ID" value="PRX18682.1"/>
    <property type="molecule type" value="Genomic_DNA"/>
</dbReference>
<sequence>MDPEQRSGSTGISGAILSEIPGMPAKPLMIMLSLKEF</sequence>
<evidence type="ECO:0000313" key="1">
    <source>
        <dbReference type="EMBL" id="PRX18682.1"/>
    </source>
</evidence>
<accession>A0A2T0K6S3</accession>
<reference evidence="1 2" key="1">
    <citation type="submission" date="2018-03" db="EMBL/GenBank/DDBJ databases">
        <title>Genomic Encyclopedia of Archaeal and Bacterial Type Strains, Phase II (KMG-II): from individual species to whole genera.</title>
        <authorList>
            <person name="Goeker M."/>
        </authorList>
    </citation>
    <scope>NUCLEOTIDE SEQUENCE [LARGE SCALE GENOMIC DNA]</scope>
    <source>
        <strain evidence="1 2">DSM 43146</strain>
    </source>
</reference>
<keyword evidence="2" id="KW-1185">Reference proteome</keyword>
<dbReference type="Proteomes" id="UP000239415">
    <property type="component" value="Unassembled WGS sequence"/>
</dbReference>
<name>A0A2T0K6S3_9ACTN</name>
<dbReference type="AlphaFoldDB" id="A0A2T0K6S3"/>
<protein>
    <submittedName>
        <fullName evidence="1">Uncharacterized protein</fullName>
    </submittedName>
</protein>
<gene>
    <name evidence="1" type="ORF">CLV67_112157</name>
</gene>
<comment type="caution">
    <text evidence="1">The sequence shown here is derived from an EMBL/GenBank/DDBJ whole genome shotgun (WGS) entry which is preliminary data.</text>
</comment>
<proteinExistence type="predicted"/>